<proteinExistence type="inferred from homology"/>
<dbReference type="RefSeq" id="WP_408621676.1">
    <property type="nucleotide sequence ID" value="NZ_JBEQCT010000001.1"/>
</dbReference>
<dbReference type="Pfam" id="PF03641">
    <property type="entry name" value="Lysine_decarbox"/>
    <property type="match status" value="1"/>
</dbReference>
<dbReference type="SUPFAM" id="SSF102405">
    <property type="entry name" value="MCP/YpsA-like"/>
    <property type="match status" value="1"/>
</dbReference>
<dbReference type="EC" id="3.2.2.n1" evidence="3"/>
<keyword evidence="3" id="KW-0378">Hydrolase</keyword>
<comment type="caution">
    <text evidence="4">The sequence shown here is derived from an EMBL/GenBank/DDBJ whole genome shotgun (WGS) entry which is preliminary data.</text>
</comment>
<comment type="similarity">
    <text evidence="2 3">Belongs to the LOG family.</text>
</comment>
<evidence type="ECO:0000256" key="1">
    <source>
        <dbReference type="ARBA" id="ARBA00000274"/>
    </source>
</evidence>
<dbReference type="NCBIfam" id="TIGR00730">
    <property type="entry name" value="Rossman fold protein, TIGR00730 family"/>
    <property type="match status" value="1"/>
</dbReference>
<dbReference type="EMBL" id="JBEQCT010000001">
    <property type="protein sequence ID" value="MFM2483565.1"/>
    <property type="molecule type" value="Genomic_DNA"/>
</dbReference>
<dbReference type="InterPro" id="IPR031100">
    <property type="entry name" value="LOG_fam"/>
</dbReference>
<evidence type="ECO:0000256" key="2">
    <source>
        <dbReference type="ARBA" id="ARBA00006763"/>
    </source>
</evidence>
<evidence type="ECO:0000256" key="3">
    <source>
        <dbReference type="RuleBase" id="RU363015"/>
    </source>
</evidence>
<accession>A0ABW9G2X4</accession>
<keyword evidence="3" id="KW-0203">Cytokinin biosynthesis</keyword>
<gene>
    <name evidence="4" type="ORF">ABUE30_00475</name>
</gene>
<evidence type="ECO:0000313" key="5">
    <source>
        <dbReference type="Proteomes" id="UP001629953"/>
    </source>
</evidence>
<dbReference type="InterPro" id="IPR005269">
    <property type="entry name" value="LOG"/>
</dbReference>
<name>A0ABW9G2X4_9GAMM</name>
<dbReference type="PANTHER" id="PTHR31223">
    <property type="entry name" value="LOG FAMILY PROTEIN YJL055W"/>
    <property type="match status" value="1"/>
</dbReference>
<dbReference type="Gene3D" id="3.40.50.450">
    <property type="match status" value="1"/>
</dbReference>
<evidence type="ECO:0000313" key="4">
    <source>
        <dbReference type="EMBL" id="MFM2483565.1"/>
    </source>
</evidence>
<comment type="catalytic activity">
    <reaction evidence="1">
        <text>AMP + H2O = D-ribose 5-phosphate + adenine</text>
        <dbReference type="Rhea" id="RHEA:20129"/>
        <dbReference type="ChEBI" id="CHEBI:15377"/>
        <dbReference type="ChEBI" id="CHEBI:16708"/>
        <dbReference type="ChEBI" id="CHEBI:78346"/>
        <dbReference type="ChEBI" id="CHEBI:456215"/>
        <dbReference type="EC" id="3.2.2.4"/>
    </reaction>
</comment>
<protein>
    <recommendedName>
        <fullName evidence="3">Cytokinin riboside 5'-monophosphate phosphoribohydrolase</fullName>
        <ecNumber evidence="3">3.2.2.n1</ecNumber>
    </recommendedName>
</protein>
<keyword evidence="5" id="KW-1185">Reference proteome</keyword>
<reference evidence="4 5" key="1">
    <citation type="journal article" date="2013" name="Int. J. Syst. Evol. Microbiol.">
        <title>Celerinatantimonas yamalensis sp. nov., a cold-adapted diazotrophic bacterium from a cold permafrost brine.</title>
        <authorList>
            <person name="Shcherbakova V."/>
            <person name="Chuvilskaya N."/>
            <person name="Rivkina E."/>
            <person name="Demidov N."/>
            <person name="Uchaeva V."/>
            <person name="Suetin S."/>
            <person name="Suzina N."/>
            <person name="Gilichinsky D."/>
        </authorList>
    </citation>
    <scope>NUCLEOTIDE SEQUENCE [LARGE SCALE GENOMIC DNA]</scope>
    <source>
        <strain evidence="4 5">C7</strain>
    </source>
</reference>
<organism evidence="4 5">
    <name type="scientific">Celerinatantimonas yamalensis</name>
    <dbReference type="NCBI Taxonomy" id="559956"/>
    <lineage>
        <taxon>Bacteria</taxon>
        <taxon>Pseudomonadati</taxon>
        <taxon>Pseudomonadota</taxon>
        <taxon>Gammaproteobacteria</taxon>
        <taxon>Celerinatantimonadaceae</taxon>
        <taxon>Celerinatantimonas</taxon>
    </lineage>
</organism>
<dbReference type="PANTHER" id="PTHR31223:SF70">
    <property type="entry name" value="LOG FAMILY PROTEIN YJL055W"/>
    <property type="match status" value="1"/>
</dbReference>
<dbReference type="Proteomes" id="UP001629953">
    <property type="component" value="Unassembled WGS sequence"/>
</dbReference>
<sequence>MKSVAVFCGSNLGSSPVFNEAAIKLGHYFANHHIRLIYGGGNVGLMGTIADAALAKGGEVYGVIPEKLKDKELAHPGLTELTVVADMHERKAKMAELADGFIAMPGGSGTLEEIAEVWTWAQLGYHHKPCGFYNINGFYDPLLLMVDRMVKQGFLRQAYRDMLQVADSPHPLLHAMRDYQPPADKWD</sequence>